<keyword evidence="4" id="KW-1185">Reference proteome</keyword>
<evidence type="ECO:0000313" key="4">
    <source>
        <dbReference type="Proteomes" id="UP000050640"/>
    </source>
</evidence>
<dbReference type="SMART" id="SM00101">
    <property type="entry name" value="14_3_3"/>
    <property type="match status" value="1"/>
</dbReference>
<feature type="region of interest" description="Disordered" evidence="2">
    <location>
        <begin position="367"/>
        <end position="465"/>
    </location>
</feature>
<dbReference type="PANTHER" id="PTHR18860">
    <property type="entry name" value="14-3-3 PROTEIN"/>
    <property type="match status" value="1"/>
</dbReference>
<dbReference type="InterPro" id="IPR036815">
    <property type="entry name" value="14-3-3_dom_sf"/>
</dbReference>
<dbReference type="InterPro" id="IPR000308">
    <property type="entry name" value="14-3-3"/>
</dbReference>
<evidence type="ECO:0000313" key="5">
    <source>
        <dbReference type="WBParaSite" id="EEL_0000605701-mRNA-1"/>
    </source>
</evidence>
<evidence type="ECO:0000256" key="1">
    <source>
        <dbReference type="ARBA" id="ARBA00006141"/>
    </source>
</evidence>
<dbReference type="InterPro" id="IPR023410">
    <property type="entry name" value="14-3-3_domain"/>
</dbReference>
<feature type="domain" description="14-3-3" evidence="3">
    <location>
        <begin position="10"/>
        <end position="245"/>
    </location>
</feature>
<dbReference type="STRING" id="1147741.A0A0R3RVC9"/>
<evidence type="ECO:0000259" key="3">
    <source>
        <dbReference type="SMART" id="SM00101"/>
    </source>
</evidence>
<dbReference type="CDD" id="cd08774">
    <property type="entry name" value="14-3-3"/>
    <property type="match status" value="1"/>
</dbReference>
<organism evidence="4 5">
    <name type="scientific">Elaeophora elaphi</name>
    <dbReference type="NCBI Taxonomy" id="1147741"/>
    <lineage>
        <taxon>Eukaryota</taxon>
        <taxon>Metazoa</taxon>
        <taxon>Ecdysozoa</taxon>
        <taxon>Nematoda</taxon>
        <taxon>Chromadorea</taxon>
        <taxon>Rhabditida</taxon>
        <taxon>Spirurina</taxon>
        <taxon>Spiruromorpha</taxon>
        <taxon>Filarioidea</taxon>
        <taxon>Onchocercidae</taxon>
        <taxon>Elaeophora</taxon>
    </lineage>
</organism>
<sequence length="935" mass="107715">MGEEVEVADRRELMQRIRITEAISLFDEARENFRRLIKNFGVRLTKLERNAFAVFYKNLIDKFRKEYDLYMDLQQQIPRQEILRHRILRDNIYRARYEVITICKEVIEMIDSFILNTKNVELKIYVLKLRADYYRYWSLTVSQDVFDDLHNRAARSYREALTLATKRLKRYHPLRLGVMLNMSVHYYKMPEDRFRAIQLAMQAVTEGKYYVRYDPDIRAAVDLLQDNLNVWMSKLDDREVHELEMLEGARKWHGKRAAVPSAHLVRRLSGQLSPKFEPPIPPRKRYFTMPLSLKHYINHPEAPKYDAARIYEQIFKPKTSNKPEITTAESDSNAAELGNTQMELKITTPTTTITAITTTSSTVLAGTRLQKTTDDQDPNFIRARERTSPKISFYRGPQEEHAPHEEHATHKEHTSHEEHDSEPDPFEGILQPILSAWSSSTPSSSTTLSHPSDEHAEDPNNNIQHREGYPLTIFETAQPRDVPRTNEFMPTTIEPLSRLTRQLLSFETRMVEIRRRQEQLVAEMETEGEQAVVGAESEATGDQPDEENGSVAKEESQTPCNIIATTSSSRIPQLTVPSCVQMTGKVSTSGELQQQLQNISTSDRCSGELQRRLATFSKQPDSTTSTSLHQITLAVQQQQQQSSSTVEQTKPFRTFGRISLLEPKPPTPPLSPKTYKDFTYPEPKPPTPPPLVIFTPYGPKIANFSPLPWLEGASSSSAKKKTVTFSDEFTYWPSQSTTTTTKVGTYTRLPRRRSRQTSARPPPPPLRLTSPGIEEEEQQQQEMPCSSRDRSSEQAIAMLQHAATSHQFHPQQKQLSESRRRKLLAQQKLLRRSFSTPRSGATWPLSSLVREPPYYIYKVLRRASAPGEQDTFGRRFLSAHSSAEDLYDEAAEKAFPDPWAPRGERTMRNTFPITPWYPKQKQRVPWIRFLKPRNQ</sequence>
<dbReference type="Gene3D" id="1.20.190.20">
    <property type="entry name" value="14-3-3 domain"/>
    <property type="match status" value="1"/>
</dbReference>
<proteinExistence type="inferred from homology"/>
<dbReference type="SUPFAM" id="SSF48445">
    <property type="entry name" value="14-3-3 protein"/>
    <property type="match status" value="1"/>
</dbReference>
<feature type="compositionally biased region" description="Low complexity" evidence="2">
    <location>
        <begin position="438"/>
        <end position="450"/>
    </location>
</feature>
<dbReference type="Pfam" id="PF00244">
    <property type="entry name" value="14-3-3"/>
    <property type="match status" value="1"/>
</dbReference>
<feature type="compositionally biased region" description="Basic and acidic residues" evidence="2">
    <location>
        <begin position="451"/>
        <end position="465"/>
    </location>
</feature>
<dbReference type="AlphaFoldDB" id="A0A0R3RVC9"/>
<accession>A0A0R3RVC9</accession>
<dbReference type="Proteomes" id="UP000050640">
    <property type="component" value="Unplaced"/>
</dbReference>
<name>A0A0R3RVC9_9BILA</name>
<dbReference type="WBParaSite" id="EEL_0000605701-mRNA-1">
    <property type="protein sequence ID" value="EEL_0000605701-mRNA-1"/>
    <property type="gene ID" value="EEL_0000605701"/>
</dbReference>
<protein>
    <submittedName>
        <fullName evidence="5">14_3_3 domain-containing protein</fullName>
    </submittedName>
</protein>
<feature type="compositionally biased region" description="Low complexity" evidence="2">
    <location>
        <begin position="737"/>
        <end position="748"/>
    </location>
</feature>
<feature type="region of interest" description="Disordered" evidence="2">
    <location>
        <begin position="525"/>
        <end position="557"/>
    </location>
</feature>
<reference evidence="5" key="1">
    <citation type="submission" date="2017-02" db="UniProtKB">
        <authorList>
            <consortium name="WormBaseParasite"/>
        </authorList>
    </citation>
    <scope>IDENTIFICATION</scope>
</reference>
<feature type="compositionally biased region" description="Basic and acidic residues" evidence="2">
    <location>
        <begin position="397"/>
        <end position="419"/>
    </location>
</feature>
<evidence type="ECO:0000256" key="2">
    <source>
        <dbReference type="SAM" id="MobiDB-lite"/>
    </source>
</evidence>
<dbReference type="PRINTS" id="PR00305">
    <property type="entry name" value="1433ZETA"/>
</dbReference>
<feature type="region of interest" description="Disordered" evidence="2">
    <location>
        <begin position="736"/>
        <end position="793"/>
    </location>
</feature>
<comment type="similarity">
    <text evidence="1">Belongs to the 14-3-3 family.</text>
</comment>